<evidence type="ECO:0000256" key="1">
    <source>
        <dbReference type="SAM" id="Phobius"/>
    </source>
</evidence>
<dbReference type="EMBL" id="LAZR01060133">
    <property type="protein sequence ID" value="KKK66317.1"/>
    <property type="molecule type" value="Genomic_DNA"/>
</dbReference>
<dbReference type="AlphaFoldDB" id="A0A0F8XAY8"/>
<feature type="transmembrane region" description="Helical" evidence="1">
    <location>
        <begin position="7"/>
        <end position="24"/>
    </location>
</feature>
<keyword evidence="1" id="KW-1133">Transmembrane helix</keyword>
<accession>A0A0F8XAY8</accession>
<keyword evidence="1" id="KW-0812">Transmembrane</keyword>
<proteinExistence type="predicted"/>
<keyword evidence="1" id="KW-0472">Membrane</keyword>
<name>A0A0F8XAY8_9ZZZZ</name>
<evidence type="ECO:0000313" key="2">
    <source>
        <dbReference type="EMBL" id="KKK66317.1"/>
    </source>
</evidence>
<organism evidence="2">
    <name type="scientific">marine sediment metagenome</name>
    <dbReference type="NCBI Taxonomy" id="412755"/>
    <lineage>
        <taxon>unclassified sequences</taxon>
        <taxon>metagenomes</taxon>
        <taxon>ecological metagenomes</taxon>
    </lineage>
</organism>
<comment type="caution">
    <text evidence="2">The sequence shown here is derived from an EMBL/GenBank/DDBJ whole genome shotgun (WGS) entry which is preliminary data.</text>
</comment>
<feature type="transmembrane region" description="Helical" evidence="1">
    <location>
        <begin position="129"/>
        <end position="147"/>
    </location>
</feature>
<protein>
    <submittedName>
        <fullName evidence="2">Uncharacterized protein</fullName>
    </submittedName>
</protein>
<reference evidence="2" key="1">
    <citation type="journal article" date="2015" name="Nature">
        <title>Complex archaea that bridge the gap between prokaryotes and eukaryotes.</title>
        <authorList>
            <person name="Spang A."/>
            <person name="Saw J.H."/>
            <person name="Jorgensen S.L."/>
            <person name="Zaremba-Niedzwiedzka K."/>
            <person name="Martijn J."/>
            <person name="Lind A.E."/>
            <person name="van Eijk R."/>
            <person name="Schleper C."/>
            <person name="Guy L."/>
            <person name="Ettema T.J."/>
        </authorList>
    </citation>
    <scope>NUCLEOTIDE SEQUENCE</scope>
</reference>
<gene>
    <name evidence="2" type="ORF">LCGC14_2965320</name>
</gene>
<sequence>MKLQNFLIGVGVFALFTIIIFGFIDTSGTDCQGIYCENFLNITHDSNTSKAISNISSVGKTTDDDFQGVRDDMKGFADDPDAPEEPTDGNMLQRAIKVLMSLPNSWKPVAGVMQMIQVQFGIPDEFTDWVIASIIIIIILILLAAFLKNKLQS</sequence>